<dbReference type="KEGG" id="scd:Spica_1431"/>
<gene>
    <name evidence="1" type="ordered locus">Spica_1431</name>
</gene>
<dbReference type="AlphaFoldDB" id="F8EXJ5"/>
<dbReference type="RefSeq" id="WP_013968886.1">
    <property type="nucleotide sequence ID" value="NC_015732.1"/>
</dbReference>
<name>F8EXJ5_GRAC1</name>
<evidence type="ECO:0000313" key="2">
    <source>
        <dbReference type="Proteomes" id="UP000000503"/>
    </source>
</evidence>
<dbReference type="OrthoDB" id="9762921at2"/>
<dbReference type="eggNOG" id="COG2509">
    <property type="taxonomic scope" value="Bacteria"/>
</dbReference>
<protein>
    <recommendedName>
        <fullName evidence="3">Pyridine nucleotide-disulfide oxidoreductase</fullName>
    </recommendedName>
</protein>
<evidence type="ECO:0000313" key="1">
    <source>
        <dbReference type="EMBL" id="AEJ19576.1"/>
    </source>
</evidence>
<dbReference type="Gene3D" id="3.50.50.60">
    <property type="entry name" value="FAD/NAD(P)-binding domain"/>
    <property type="match status" value="1"/>
</dbReference>
<reference evidence="2" key="1">
    <citation type="journal article" date="2013" name="Stand. Genomic Sci.">
        <title>Genome sequence of the thermophilic fresh-water bacterium Spirochaeta caldaria type strain (H1(T)), reclassification of Spirochaeta caldaria, Spirochaeta stenostrepta, and Spirochaeta zuelzerae in the genus Treponema as Treponema caldaria comb. nov., Treponema stenostrepta comb. nov., and Treponema zuelzerae comb. nov., and emendation of the genus Treponema.</title>
        <authorList>
            <person name="Abt B."/>
            <person name="Goker M."/>
            <person name="Scheuner C."/>
            <person name="Han C."/>
            <person name="Lu M."/>
            <person name="Misra M."/>
            <person name="Lapidus A."/>
            <person name="Nolan M."/>
            <person name="Lucas S."/>
            <person name="Hammon N."/>
            <person name="Deshpande S."/>
            <person name="Cheng J.F."/>
            <person name="Tapia R."/>
            <person name="Goodwin L.A."/>
            <person name="Pitluck S."/>
            <person name="Liolios K."/>
            <person name="Pagani I."/>
            <person name="Ivanova N."/>
            <person name="Mavromatis K."/>
            <person name="Mikhailova N."/>
            <person name="Huntemann M."/>
            <person name="Pati A."/>
            <person name="Chen A."/>
            <person name="Palaniappan K."/>
            <person name="Land M."/>
            <person name="Hauser L."/>
            <person name="Jeffries C.D."/>
            <person name="Rohde M."/>
            <person name="Spring S."/>
            <person name="Gronow S."/>
            <person name="Detter J.C."/>
            <person name="Bristow J."/>
            <person name="Eisen J.A."/>
            <person name="Markowitz V."/>
            <person name="Hugenholtz P."/>
            <person name="Kyrpides N.C."/>
            <person name="Woyke T."/>
            <person name="Klenk H.P."/>
        </authorList>
    </citation>
    <scope>NUCLEOTIDE SEQUENCE</scope>
    <source>
        <strain evidence="2">ATCC 51460 / DSM 7334 / H1</strain>
    </source>
</reference>
<dbReference type="PANTHER" id="PTHR43106:SF1">
    <property type="entry name" value="DEHYDROGENASE-RELATED"/>
    <property type="match status" value="1"/>
</dbReference>
<sequence>MEYVDFLLVGTGPTGLGAAFELLAHKPSSRIMLIDKAKVSSGGLRNDCKMNFTYPIGFPVDFWPRDLAEQYLERVTAVLKPDIMERKNVGAYSKRAQKIGVELLDVKQAHLGTDGGLQLINKLIKELEHKGVNVSLGETMLDLDPVKRIAKTDQRELQYKAILIAPGRGGFDFLRKLMTNIGIPFSDNSIDVGIRVETREIHYPIVKDYYDPKFLFPERVRTFCTNSRSAHVVKERYETGHGETYYSVNGHAWSAERPANGLVNFAILRSVEFTEPLASGQDFAEMLGLQAMLAGGGKPLMQRVGDFRMGKRSTRDGFNHDLFDFEPTLKDCTPGDISLVMPAKFLRSIWKALKLLDTIVPGVLHPSTIMYYPEIKLYANKPQFKDKRYFMAIDGVYLAGDGAGTSRGITAAWASGLRVADGMLKGEP</sequence>
<keyword evidence="2" id="KW-1185">Reference proteome</keyword>
<dbReference type="HOGENOM" id="CLU_046973_1_0_12"/>
<evidence type="ECO:0008006" key="3">
    <source>
        <dbReference type="Google" id="ProtNLM"/>
    </source>
</evidence>
<proteinExistence type="predicted"/>
<dbReference type="SUPFAM" id="SSF51905">
    <property type="entry name" value="FAD/NAD(P)-binding domain"/>
    <property type="match status" value="1"/>
</dbReference>
<dbReference type="Proteomes" id="UP000000503">
    <property type="component" value="Chromosome"/>
</dbReference>
<organism evidence="1 2">
    <name type="scientific">Gracilinema caldarium (strain ATCC 51460 / DSM 7334 / H1)</name>
    <name type="common">Treponema caldarium</name>
    <dbReference type="NCBI Taxonomy" id="744872"/>
    <lineage>
        <taxon>Bacteria</taxon>
        <taxon>Pseudomonadati</taxon>
        <taxon>Spirochaetota</taxon>
        <taxon>Spirochaetia</taxon>
        <taxon>Spirochaetales</taxon>
        <taxon>Breznakiellaceae</taxon>
        <taxon>Gracilinema</taxon>
    </lineage>
</organism>
<dbReference type="InterPro" id="IPR036188">
    <property type="entry name" value="FAD/NAD-bd_sf"/>
</dbReference>
<dbReference type="EMBL" id="CP002868">
    <property type="protein sequence ID" value="AEJ19576.1"/>
    <property type="molecule type" value="Genomic_DNA"/>
</dbReference>
<dbReference type="STRING" id="744872.Spica_1431"/>
<accession>F8EXJ5</accession>
<dbReference type="PANTHER" id="PTHR43106">
    <property type="entry name" value="DEHYDROGENASE-RELATED"/>
    <property type="match status" value="1"/>
</dbReference>